<feature type="compositionally biased region" description="Low complexity" evidence="6">
    <location>
        <begin position="809"/>
        <end position="821"/>
    </location>
</feature>
<evidence type="ECO:0000313" key="9">
    <source>
        <dbReference type="Proteomes" id="UP001212152"/>
    </source>
</evidence>
<evidence type="ECO:0000256" key="3">
    <source>
        <dbReference type="ARBA" id="ARBA00023015"/>
    </source>
</evidence>
<dbReference type="SMART" id="SM00906">
    <property type="entry name" value="Fungal_trans"/>
    <property type="match status" value="1"/>
</dbReference>
<organism evidence="8 9">
    <name type="scientific">Geranomyces variabilis</name>
    <dbReference type="NCBI Taxonomy" id="109894"/>
    <lineage>
        <taxon>Eukaryota</taxon>
        <taxon>Fungi</taxon>
        <taxon>Fungi incertae sedis</taxon>
        <taxon>Chytridiomycota</taxon>
        <taxon>Chytridiomycota incertae sedis</taxon>
        <taxon>Chytridiomycetes</taxon>
        <taxon>Spizellomycetales</taxon>
        <taxon>Powellomycetaceae</taxon>
        <taxon>Geranomyces</taxon>
    </lineage>
</organism>
<sequence>MAASHAHNLQLQQQQQQQQFGAAATAAGDPAYRGQTYYFPQQPDSVLPDAFSHQDSRNNGAPAADDENDTDDDDDEDEGDGFDDDPLTGLKRKRVTQACDACNRKKIKCNGSKPQCANCLQTNSTCTYARTGKKRGPRAGYIESLENRLKEMEALLKPASAAAASATAAAASGSNDMVWSATMSDQSTAGGGGSGGAYSVNSDATSSSSPQYQPQPHQQHQQQQQHRGAVPPEATAELLHLFFQYLHPVMPLIHKPTFYANFANHSQLLLNAMYALAARFSLHPSIKTESCYNAGDVFYIKAREMVDHYMDVPNASTVTALLILANYAAESDRGSAAWMYSGMAIRMAQELKLNVEPDFEDSFAPTSNLTWLDKESRRRLWWNCFILDRYAGAAADRSMIINEKDCKVYLPSLEMYWESETGPSELLATTGPGGTNDTYQIAVLTSTNVFTPGLSLQSPYGYFVLLIKIFGKILEYTNLLKSTQRTNVTPALTPDADYQLTVLDASLRDWFSSLPEWVHDFGLDSKLGNGGGAPDGTSPWQTAYLHIFYHVCVIMLHRPKMSAGVRNGGDGAGGGGGGAVSGAAVLQNASFIVCLSSANAVAKILTIVGQTNPNFLYFSPFVGFCIFQSGLVHLLASQLGGRGGGSGASASERGNNNHNNNNATANGSSSSSASAGADAGSWTDPQLVSVISQAEYNVASHLAALAGVSRYWFMPSRLHAMLSGLAEGARAAAAENHHLHHQGHGNNNALARAILGPAAAAAVSSASSSWVAVTDRYSQEQLGGSGVIVPGLASPPESATTPPAPARGPLLSSSSVSSSVSSHHHHQQPTSASSTGMMAASVQQQMMHERQMQQQQQGPANAAQIQSAINMSTHLYAIGQPPLGAGAGAGGGALPAQAYPPQQQQQQHRQWNQQQQQQQQQQQMAAMGGGPMYPAEYAFMTPQQQQQAWGPGGPPPPPPPPAPPPSSHQQQQQPPISSPGPLPPPPPAGAPTIPPGVDSAAAAMMYADQQRLWQQQQQQQQQQRFAQQQQQQQQQQQPQFSQPPGSWQ</sequence>
<keyword evidence="4" id="KW-0804">Transcription</keyword>
<dbReference type="PROSITE" id="PS50048">
    <property type="entry name" value="ZN2_CY6_FUNGAL_2"/>
    <property type="match status" value="1"/>
</dbReference>
<dbReference type="CDD" id="cd12148">
    <property type="entry name" value="fungal_TF_MHR"/>
    <property type="match status" value="1"/>
</dbReference>
<comment type="subcellular location">
    <subcellularLocation>
        <location evidence="1">Nucleus</location>
    </subcellularLocation>
</comment>
<dbReference type="InterPro" id="IPR036864">
    <property type="entry name" value="Zn2-C6_fun-type_DNA-bd_sf"/>
</dbReference>
<accession>A0AAD5TJ41</accession>
<dbReference type="GO" id="GO:0000981">
    <property type="term" value="F:DNA-binding transcription factor activity, RNA polymerase II-specific"/>
    <property type="evidence" value="ECO:0007669"/>
    <property type="project" value="InterPro"/>
</dbReference>
<feature type="compositionally biased region" description="Acidic residues" evidence="6">
    <location>
        <begin position="64"/>
        <end position="86"/>
    </location>
</feature>
<feature type="compositionally biased region" description="Pro residues" evidence="6">
    <location>
        <begin position="952"/>
        <end position="966"/>
    </location>
</feature>
<dbReference type="PANTHER" id="PTHR47338">
    <property type="entry name" value="ZN(II)2CYS6 TRANSCRIPTION FACTOR (EUROFUNG)-RELATED"/>
    <property type="match status" value="1"/>
</dbReference>
<name>A0AAD5TJ41_9FUNG</name>
<evidence type="ECO:0000256" key="5">
    <source>
        <dbReference type="ARBA" id="ARBA00023242"/>
    </source>
</evidence>
<dbReference type="Pfam" id="PF04082">
    <property type="entry name" value="Fungal_trans"/>
    <property type="match status" value="1"/>
</dbReference>
<gene>
    <name evidence="8" type="ORF">HDU87_003818</name>
</gene>
<feature type="domain" description="Zn(2)-C6 fungal-type" evidence="7">
    <location>
        <begin position="98"/>
        <end position="128"/>
    </location>
</feature>
<feature type="compositionally biased region" description="Pro residues" evidence="6">
    <location>
        <begin position="976"/>
        <end position="994"/>
    </location>
</feature>
<evidence type="ECO:0000259" key="7">
    <source>
        <dbReference type="PROSITE" id="PS50048"/>
    </source>
</evidence>
<keyword evidence="9" id="KW-1185">Reference proteome</keyword>
<reference evidence="8" key="1">
    <citation type="submission" date="2020-05" db="EMBL/GenBank/DDBJ databases">
        <title>Phylogenomic resolution of chytrid fungi.</title>
        <authorList>
            <person name="Stajich J.E."/>
            <person name="Amses K."/>
            <person name="Simmons R."/>
            <person name="Seto K."/>
            <person name="Myers J."/>
            <person name="Bonds A."/>
            <person name="Quandt C.A."/>
            <person name="Barry K."/>
            <person name="Liu P."/>
            <person name="Grigoriev I."/>
            <person name="Longcore J.E."/>
            <person name="James T.Y."/>
        </authorList>
    </citation>
    <scope>NUCLEOTIDE SEQUENCE</scope>
    <source>
        <strain evidence="8">JEL0379</strain>
    </source>
</reference>
<dbReference type="InterPro" id="IPR050815">
    <property type="entry name" value="TF_fung"/>
</dbReference>
<dbReference type="GO" id="GO:0008270">
    <property type="term" value="F:zinc ion binding"/>
    <property type="evidence" value="ECO:0007669"/>
    <property type="project" value="InterPro"/>
</dbReference>
<proteinExistence type="predicted"/>
<feature type="region of interest" description="Disordered" evidence="6">
    <location>
        <begin position="185"/>
        <end position="230"/>
    </location>
</feature>
<feature type="region of interest" description="Disordered" evidence="6">
    <location>
        <begin position="645"/>
        <end position="678"/>
    </location>
</feature>
<evidence type="ECO:0000256" key="6">
    <source>
        <dbReference type="SAM" id="MobiDB-lite"/>
    </source>
</evidence>
<evidence type="ECO:0000256" key="1">
    <source>
        <dbReference type="ARBA" id="ARBA00004123"/>
    </source>
</evidence>
<dbReference type="Proteomes" id="UP001212152">
    <property type="component" value="Unassembled WGS sequence"/>
</dbReference>
<dbReference type="InterPro" id="IPR007219">
    <property type="entry name" value="XnlR_reg_dom"/>
</dbReference>
<dbReference type="Gene3D" id="4.10.240.10">
    <property type="entry name" value="Zn(2)-C6 fungal-type DNA-binding domain"/>
    <property type="match status" value="1"/>
</dbReference>
<protein>
    <recommendedName>
        <fullName evidence="7">Zn(2)-C6 fungal-type domain-containing protein</fullName>
    </recommendedName>
</protein>
<dbReference type="GO" id="GO:0006351">
    <property type="term" value="P:DNA-templated transcription"/>
    <property type="evidence" value="ECO:0007669"/>
    <property type="project" value="InterPro"/>
</dbReference>
<dbReference type="AlphaFoldDB" id="A0AAD5TJ41"/>
<dbReference type="SUPFAM" id="SSF57701">
    <property type="entry name" value="Zn2/Cys6 DNA-binding domain"/>
    <property type="match status" value="1"/>
</dbReference>
<evidence type="ECO:0000313" key="8">
    <source>
        <dbReference type="EMBL" id="KAJ3178040.1"/>
    </source>
</evidence>
<keyword evidence="5" id="KW-0539">Nucleus</keyword>
<dbReference type="EMBL" id="JADGJQ010000029">
    <property type="protein sequence ID" value="KAJ3178040.1"/>
    <property type="molecule type" value="Genomic_DNA"/>
</dbReference>
<dbReference type="InterPro" id="IPR001138">
    <property type="entry name" value="Zn2Cys6_DnaBD"/>
</dbReference>
<feature type="compositionally biased region" description="Low complexity" evidence="6">
    <location>
        <begin position="9"/>
        <end position="27"/>
    </location>
</feature>
<feature type="region of interest" description="Disordered" evidence="6">
    <location>
        <begin position="788"/>
        <end position="864"/>
    </location>
</feature>
<feature type="compositionally biased region" description="Low complexity" evidence="6">
    <location>
        <begin position="648"/>
        <end position="678"/>
    </location>
</feature>
<dbReference type="GO" id="GO:0003677">
    <property type="term" value="F:DNA binding"/>
    <property type="evidence" value="ECO:0007669"/>
    <property type="project" value="InterPro"/>
</dbReference>
<dbReference type="GO" id="GO:0005634">
    <property type="term" value="C:nucleus"/>
    <property type="evidence" value="ECO:0007669"/>
    <property type="project" value="UniProtKB-SubCell"/>
</dbReference>
<keyword evidence="3" id="KW-0805">Transcription regulation</keyword>
<dbReference type="PANTHER" id="PTHR47338:SF5">
    <property type="entry name" value="ZN(II)2CYS6 TRANSCRIPTION FACTOR (EUROFUNG)"/>
    <property type="match status" value="1"/>
</dbReference>
<feature type="compositionally biased region" description="Low complexity" evidence="6">
    <location>
        <begin position="828"/>
        <end position="864"/>
    </location>
</feature>
<feature type="compositionally biased region" description="Low complexity" evidence="6">
    <location>
        <begin position="206"/>
        <end position="226"/>
    </location>
</feature>
<dbReference type="Pfam" id="PF00172">
    <property type="entry name" value="Zn_clus"/>
    <property type="match status" value="1"/>
</dbReference>
<feature type="compositionally biased region" description="Low complexity" evidence="6">
    <location>
        <begin position="894"/>
        <end position="926"/>
    </location>
</feature>
<comment type="caution">
    <text evidence="8">The sequence shown here is derived from an EMBL/GenBank/DDBJ whole genome shotgun (WGS) entry which is preliminary data.</text>
</comment>
<feature type="compositionally biased region" description="Low complexity" evidence="6">
    <location>
        <begin position="1009"/>
        <end position="1042"/>
    </location>
</feature>
<dbReference type="CDD" id="cd00067">
    <property type="entry name" value="GAL4"/>
    <property type="match status" value="1"/>
</dbReference>
<evidence type="ECO:0000256" key="2">
    <source>
        <dbReference type="ARBA" id="ARBA00022723"/>
    </source>
</evidence>
<keyword evidence="2" id="KW-0479">Metal-binding</keyword>
<feature type="region of interest" description="Disordered" evidence="6">
    <location>
        <begin position="887"/>
        <end position="1048"/>
    </location>
</feature>
<feature type="region of interest" description="Disordered" evidence="6">
    <location>
        <begin position="1"/>
        <end position="90"/>
    </location>
</feature>
<evidence type="ECO:0000256" key="4">
    <source>
        <dbReference type="ARBA" id="ARBA00023163"/>
    </source>
</evidence>
<dbReference type="SMART" id="SM00066">
    <property type="entry name" value="GAL4"/>
    <property type="match status" value="1"/>
</dbReference>